<evidence type="ECO:0000313" key="1">
    <source>
        <dbReference type="EMBL" id="KNZ48166.1"/>
    </source>
</evidence>
<dbReference type="Proteomes" id="UP000037035">
    <property type="component" value="Unassembled WGS sequence"/>
</dbReference>
<comment type="caution">
    <text evidence="1">The sequence shown here is derived from an EMBL/GenBank/DDBJ whole genome shotgun (WGS) entry which is preliminary data.</text>
</comment>
<gene>
    <name evidence="1" type="ORF">VP01_5862g1</name>
</gene>
<reference evidence="1 2" key="1">
    <citation type="submission" date="2015-08" db="EMBL/GenBank/DDBJ databases">
        <title>Next Generation Sequencing and Analysis of the Genome of Puccinia sorghi L Schw, the Causal Agent of Maize Common Rust.</title>
        <authorList>
            <person name="Rochi L."/>
            <person name="Burguener G."/>
            <person name="Darino M."/>
            <person name="Turjanski A."/>
            <person name="Kreff E."/>
            <person name="Dieguez M.J."/>
            <person name="Sacco F."/>
        </authorList>
    </citation>
    <scope>NUCLEOTIDE SEQUENCE [LARGE SCALE GENOMIC DNA]</scope>
    <source>
        <strain evidence="1 2">RO10H11247</strain>
    </source>
</reference>
<organism evidence="1 2">
    <name type="scientific">Puccinia sorghi</name>
    <dbReference type="NCBI Taxonomy" id="27349"/>
    <lineage>
        <taxon>Eukaryota</taxon>
        <taxon>Fungi</taxon>
        <taxon>Dikarya</taxon>
        <taxon>Basidiomycota</taxon>
        <taxon>Pucciniomycotina</taxon>
        <taxon>Pucciniomycetes</taxon>
        <taxon>Pucciniales</taxon>
        <taxon>Pucciniaceae</taxon>
        <taxon>Puccinia</taxon>
    </lineage>
</organism>
<evidence type="ECO:0000313" key="2">
    <source>
        <dbReference type="Proteomes" id="UP000037035"/>
    </source>
</evidence>
<dbReference type="OrthoDB" id="2511267at2759"/>
<accession>A0A0L6UHY8</accession>
<keyword evidence="2" id="KW-1185">Reference proteome</keyword>
<dbReference type="VEuPathDB" id="FungiDB:VP01_5862g1"/>
<dbReference type="EMBL" id="LAVV01011121">
    <property type="protein sequence ID" value="KNZ48166.1"/>
    <property type="molecule type" value="Genomic_DNA"/>
</dbReference>
<dbReference type="AlphaFoldDB" id="A0A0L6UHY8"/>
<name>A0A0L6UHY8_9BASI</name>
<sequence>MVNKDLEACRCKQAPTASFAFAALIIECDHHLWDGIKTINNVPEEDQQLPNAAKIAARVLEYSQTPGWSNGGISK</sequence>
<protein>
    <submittedName>
        <fullName evidence="1">Uncharacterized protein</fullName>
    </submittedName>
</protein>
<proteinExistence type="predicted"/>